<feature type="transmembrane region" description="Helical" evidence="9">
    <location>
        <begin position="314"/>
        <end position="337"/>
    </location>
</feature>
<keyword evidence="8 9" id="KW-0472">Membrane</keyword>
<feature type="transmembrane region" description="Helical" evidence="9">
    <location>
        <begin position="115"/>
        <end position="141"/>
    </location>
</feature>
<evidence type="ECO:0000256" key="8">
    <source>
        <dbReference type="ARBA" id="ARBA00023136"/>
    </source>
</evidence>
<keyword evidence="7 9" id="KW-1133">Transmembrane helix</keyword>
<feature type="transmembrane region" description="Helical" evidence="9">
    <location>
        <begin position="59"/>
        <end position="82"/>
    </location>
</feature>
<accession>A0A1H9WX61</accession>
<evidence type="ECO:0000256" key="7">
    <source>
        <dbReference type="ARBA" id="ARBA00022989"/>
    </source>
</evidence>
<dbReference type="SUPFAM" id="SSF161098">
    <property type="entry name" value="MetI-like"/>
    <property type="match status" value="1"/>
</dbReference>
<evidence type="ECO:0000256" key="6">
    <source>
        <dbReference type="ARBA" id="ARBA00022692"/>
    </source>
</evidence>
<evidence type="ECO:0000313" key="13">
    <source>
        <dbReference type="Proteomes" id="UP000182584"/>
    </source>
</evidence>
<comment type="function">
    <text evidence="10">Part of the ABC transporter complex MalEFGK involved in maltose/maltodextrin import. Probably responsible for the translocation of the substrate across the membrane.</text>
</comment>
<feature type="transmembrane region" description="Helical" evidence="9">
    <location>
        <begin position="7"/>
        <end position="27"/>
    </location>
</feature>
<dbReference type="PROSITE" id="PS50928">
    <property type="entry name" value="ABC_TM1"/>
    <property type="match status" value="1"/>
</dbReference>
<dbReference type="GO" id="GO:0015423">
    <property type="term" value="F:ABC-type maltose transporter activity"/>
    <property type="evidence" value="ECO:0007669"/>
    <property type="project" value="TreeGrafter"/>
</dbReference>
<dbReference type="SUPFAM" id="SSF160964">
    <property type="entry name" value="MalF N-terminal region-like"/>
    <property type="match status" value="1"/>
</dbReference>
<organism evidence="12 13">
    <name type="scientific">Butyrivibrio fibrisolvens</name>
    <dbReference type="NCBI Taxonomy" id="831"/>
    <lineage>
        <taxon>Bacteria</taxon>
        <taxon>Bacillati</taxon>
        <taxon>Bacillota</taxon>
        <taxon>Clostridia</taxon>
        <taxon>Lachnospirales</taxon>
        <taxon>Lachnospiraceae</taxon>
        <taxon>Butyrivibrio</taxon>
    </lineage>
</organism>
<keyword evidence="4 10" id="KW-1003">Cell membrane</keyword>
<dbReference type="EMBL" id="FOGJ01000036">
    <property type="protein sequence ID" value="SES38277.1"/>
    <property type="molecule type" value="Genomic_DNA"/>
</dbReference>
<feature type="transmembrane region" description="Helical" evidence="9">
    <location>
        <begin position="344"/>
        <end position="361"/>
    </location>
</feature>
<feature type="transmembrane region" description="Helical" evidence="9">
    <location>
        <begin position="180"/>
        <end position="205"/>
    </location>
</feature>
<dbReference type="CDD" id="cd06261">
    <property type="entry name" value="TM_PBP2"/>
    <property type="match status" value="1"/>
</dbReference>
<evidence type="ECO:0000259" key="11">
    <source>
        <dbReference type="PROSITE" id="PS50928"/>
    </source>
</evidence>
<feature type="transmembrane region" description="Helical" evidence="9">
    <location>
        <begin position="381"/>
        <end position="403"/>
    </location>
</feature>
<evidence type="ECO:0000256" key="1">
    <source>
        <dbReference type="ARBA" id="ARBA00004651"/>
    </source>
</evidence>
<feature type="transmembrane region" description="Helical" evidence="9">
    <location>
        <begin position="243"/>
        <end position="264"/>
    </location>
</feature>
<evidence type="ECO:0000313" key="12">
    <source>
        <dbReference type="EMBL" id="SES38277.1"/>
    </source>
</evidence>
<dbReference type="Gene3D" id="1.10.3720.10">
    <property type="entry name" value="MetI-like"/>
    <property type="match status" value="1"/>
</dbReference>
<evidence type="ECO:0000256" key="10">
    <source>
        <dbReference type="RuleBase" id="RU367050"/>
    </source>
</evidence>
<keyword evidence="3 9" id="KW-0813">Transport</keyword>
<feature type="transmembrane region" description="Helical" evidence="9">
    <location>
        <begin position="217"/>
        <end position="237"/>
    </location>
</feature>
<sequence>MIILSFLYILAEVLIALFFFGFGLKYLSHFNTLGENTQLKVWNEQLQIYERKTGDNSMLILLFGVLTIAACILFAIILILLIRNIKAIVFRSKNGEHIETFKEVVKDLFDNKFHITLLAAPITTLILFTVLPIVFMILIAFTNFDSSHQPPGELFTWTGLTNVTDVFLGNSTKTHTFFGILGWTVVWAILATFTNYILGMLLAIIINHKLVKFKKMWRTLFIISIAIPQFVSLLLISRALEPAGAINVALMKVGIISSPLPFLTNTLLARFCVVVINMWIGIPYTMMTFSGVLMNIPAELYESAEIDGAGVLQSFVSITLPYMIFVTAPATITTFVGNINNFNVIYLLTGGGPFALDYYQAGKTDLLVTWLYKLTVDQHDYALASTIGIFIFMIVSTFSLAVYNNTGSVKKEDMFQ</sequence>
<reference evidence="12 13" key="1">
    <citation type="submission" date="2016-10" db="EMBL/GenBank/DDBJ databases">
        <authorList>
            <person name="de Groot N.N."/>
        </authorList>
    </citation>
    <scope>NUCLEOTIDE SEQUENCE [LARGE SCALE GENOMIC DNA]</scope>
    <source>
        <strain evidence="12 13">AR40</strain>
    </source>
</reference>
<dbReference type="PANTHER" id="PTHR47314">
    <property type="entry name" value="MALTOSE/MALTODEXTRIN TRANSPORT SYSTEM PERMEASE PROTEIN MALF"/>
    <property type="match status" value="1"/>
</dbReference>
<dbReference type="AlphaFoldDB" id="A0A1H9WX61"/>
<protein>
    <recommendedName>
        <fullName evidence="10">Maltose/maltodextrin transport system permease protein</fullName>
    </recommendedName>
</protein>
<dbReference type="InterPro" id="IPR000515">
    <property type="entry name" value="MetI-like"/>
</dbReference>
<feature type="transmembrane region" description="Helical" evidence="9">
    <location>
        <begin position="271"/>
        <end position="294"/>
    </location>
</feature>
<dbReference type="InterPro" id="IPR035906">
    <property type="entry name" value="MetI-like_sf"/>
</dbReference>
<dbReference type="GO" id="GO:1990060">
    <property type="term" value="C:maltose transport complex"/>
    <property type="evidence" value="ECO:0007669"/>
    <property type="project" value="TreeGrafter"/>
</dbReference>
<comment type="similarity">
    <text evidence="2 10">Belongs to the binding-protein-dependent transport system permease family. MalFG subfamily.</text>
</comment>
<dbReference type="GO" id="GO:0042956">
    <property type="term" value="P:maltodextrin transmembrane transport"/>
    <property type="evidence" value="ECO:0007669"/>
    <property type="project" value="TreeGrafter"/>
</dbReference>
<evidence type="ECO:0000256" key="5">
    <source>
        <dbReference type="ARBA" id="ARBA00022597"/>
    </source>
</evidence>
<evidence type="ECO:0000256" key="9">
    <source>
        <dbReference type="RuleBase" id="RU363032"/>
    </source>
</evidence>
<keyword evidence="5 10" id="KW-0762">Sugar transport</keyword>
<evidence type="ECO:0000256" key="4">
    <source>
        <dbReference type="ARBA" id="ARBA00022475"/>
    </source>
</evidence>
<proteinExistence type="inferred from homology"/>
<dbReference type="RefSeq" id="WP_074758663.1">
    <property type="nucleotide sequence ID" value="NZ_FOGJ01000036.1"/>
</dbReference>
<feature type="domain" description="ABC transmembrane type-1" evidence="11">
    <location>
        <begin position="181"/>
        <end position="402"/>
    </location>
</feature>
<keyword evidence="6 9" id="KW-0812">Transmembrane</keyword>
<gene>
    <name evidence="12" type="ORF">SAMN04487884_1365</name>
</gene>
<evidence type="ECO:0000256" key="3">
    <source>
        <dbReference type="ARBA" id="ARBA00022448"/>
    </source>
</evidence>
<dbReference type="Proteomes" id="UP000182584">
    <property type="component" value="Unassembled WGS sequence"/>
</dbReference>
<dbReference type="PANTHER" id="PTHR47314:SF1">
    <property type="entry name" value="MALTOSE_MALTODEXTRIN TRANSPORT SYSTEM PERMEASE PROTEIN MALF"/>
    <property type="match status" value="1"/>
</dbReference>
<dbReference type="Pfam" id="PF00528">
    <property type="entry name" value="BPD_transp_1"/>
    <property type="match status" value="1"/>
</dbReference>
<comment type="subcellular location">
    <subcellularLocation>
        <location evidence="1 9">Cell membrane</location>
        <topology evidence="1 9">Multi-pass membrane protein</topology>
    </subcellularLocation>
</comment>
<evidence type="ECO:0000256" key="2">
    <source>
        <dbReference type="ARBA" id="ARBA00009047"/>
    </source>
</evidence>
<name>A0A1H9WX61_BUTFI</name>